<accession>A0A926N8P3</accession>
<gene>
    <name evidence="1" type="ORF">IC620_03390</name>
</gene>
<dbReference type="RefSeq" id="WP_191140095.1">
    <property type="nucleotide sequence ID" value="NZ_JACXAG020000002.1"/>
</dbReference>
<comment type="caution">
    <text evidence="1">The sequence shown here is derived from an EMBL/GenBank/DDBJ whole genome shotgun (WGS) entry which is preliminary data.</text>
</comment>
<evidence type="ECO:0000313" key="1">
    <source>
        <dbReference type="EMBL" id="MBD1371397.1"/>
    </source>
</evidence>
<sequence length="102" mass="11789">MQQDQFIQEMVDKVNQTLGRSAIKRSDVKHVIVEAKRVRKQKGVFGLIGYASAIPKNYFSEQESEKLKNSRHWEPFMNGVLNLMVEEGVLSKMESKMMKSKI</sequence>
<protein>
    <submittedName>
        <fullName evidence="1">Uncharacterized protein</fullName>
    </submittedName>
</protein>
<keyword evidence="2" id="KW-1185">Reference proteome</keyword>
<proteinExistence type="predicted"/>
<evidence type="ECO:0000313" key="2">
    <source>
        <dbReference type="Proteomes" id="UP000661691"/>
    </source>
</evidence>
<reference evidence="1" key="1">
    <citation type="submission" date="2020-09" db="EMBL/GenBank/DDBJ databases">
        <title>A novel bacterium of genus Hazenella, isolated from South China Sea.</title>
        <authorList>
            <person name="Huang H."/>
            <person name="Mo K."/>
            <person name="Hu Y."/>
        </authorList>
    </citation>
    <scope>NUCLEOTIDE SEQUENCE</scope>
    <source>
        <strain evidence="1">IB182357</strain>
    </source>
</reference>
<dbReference type="AlphaFoldDB" id="A0A926N8P3"/>
<organism evidence="1 2">
    <name type="scientific">Polycladospora coralii</name>
    <dbReference type="NCBI Taxonomy" id="2771432"/>
    <lineage>
        <taxon>Bacteria</taxon>
        <taxon>Bacillati</taxon>
        <taxon>Bacillota</taxon>
        <taxon>Bacilli</taxon>
        <taxon>Bacillales</taxon>
        <taxon>Thermoactinomycetaceae</taxon>
        <taxon>Polycladospora</taxon>
    </lineage>
</organism>
<name>A0A926N8P3_9BACL</name>
<dbReference type="Proteomes" id="UP000661691">
    <property type="component" value="Unassembled WGS sequence"/>
</dbReference>
<dbReference type="EMBL" id="JACXAH010000003">
    <property type="protein sequence ID" value="MBD1371397.1"/>
    <property type="molecule type" value="Genomic_DNA"/>
</dbReference>